<gene>
    <name evidence="1" type="ORF">MRB53_012658</name>
</gene>
<comment type="caution">
    <text evidence="1">The sequence shown here is derived from an EMBL/GenBank/DDBJ whole genome shotgun (WGS) entry which is preliminary data.</text>
</comment>
<keyword evidence="2" id="KW-1185">Reference proteome</keyword>
<accession>A0ACC2LZ83</accession>
<dbReference type="EMBL" id="CM056811">
    <property type="protein sequence ID" value="KAJ8638391.1"/>
    <property type="molecule type" value="Genomic_DNA"/>
</dbReference>
<reference evidence="1 2" key="1">
    <citation type="journal article" date="2022" name="Hortic Res">
        <title>A haplotype resolved chromosomal level avocado genome allows analysis of novel avocado genes.</title>
        <authorList>
            <person name="Nath O."/>
            <person name="Fletcher S.J."/>
            <person name="Hayward A."/>
            <person name="Shaw L.M."/>
            <person name="Masouleh A.K."/>
            <person name="Furtado A."/>
            <person name="Henry R.J."/>
            <person name="Mitter N."/>
        </authorList>
    </citation>
    <scope>NUCLEOTIDE SEQUENCE [LARGE SCALE GENOMIC DNA]</scope>
    <source>
        <strain evidence="2">cv. Hass</strain>
    </source>
</reference>
<organism evidence="1 2">
    <name type="scientific">Persea americana</name>
    <name type="common">Avocado</name>
    <dbReference type="NCBI Taxonomy" id="3435"/>
    <lineage>
        <taxon>Eukaryota</taxon>
        <taxon>Viridiplantae</taxon>
        <taxon>Streptophyta</taxon>
        <taxon>Embryophyta</taxon>
        <taxon>Tracheophyta</taxon>
        <taxon>Spermatophyta</taxon>
        <taxon>Magnoliopsida</taxon>
        <taxon>Magnoliidae</taxon>
        <taxon>Laurales</taxon>
        <taxon>Lauraceae</taxon>
        <taxon>Persea</taxon>
    </lineage>
</organism>
<dbReference type="Proteomes" id="UP001234297">
    <property type="component" value="Chromosome 3"/>
</dbReference>
<evidence type="ECO:0000313" key="1">
    <source>
        <dbReference type="EMBL" id="KAJ8638391.1"/>
    </source>
</evidence>
<name>A0ACC2LZ83_PERAE</name>
<protein>
    <submittedName>
        <fullName evidence="1">Uncharacterized protein</fullName>
    </submittedName>
</protein>
<proteinExistence type="predicted"/>
<sequence>MLNDFRLTNPVNDCADLLDVSSDELTMSLDVADSVKSNGHRNGTGHPVSDMKAWLSAMVGNQDTSCLDRFHGTKGVVETLVAGIVQGVVSVVADLLRMVRNILAG</sequence>
<evidence type="ECO:0000313" key="2">
    <source>
        <dbReference type="Proteomes" id="UP001234297"/>
    </source>
</evidence>